<proteinExistence type="predicted"/>
<accession>A0A168JCV4</accession>
<dbReference type="Gene3D" id="1.10.357.10">
    <property type="entry name" value="Tetracycline Repressor, domain 2"/>
    <property type="match status" value="1"/>
</dbReference>
<evidence type="ECO:0000256" key="2">
    <source>
        <dbReference type="PROSITE-ProRule" id="PRU00335"/>
    </source>
</evidence>
<gene>
    <name evidence="4" type="ORF">PBAT_24495</name>
</gene>
<evidence type="ECO:0000313" key="5">
    <source>
        <dbReference type="Proteomes" id="UP000077355"/>
    </source>
</evidence>
<dbReference type="InterPro" id="IPR009057">
    <property type="entry name" value="Homeodomain-like_sf"/>
</dbReference>
<dbReference type="Proteomes" id="UP000077355">
    <property type="component" value="Unassembled WGS sequence"/>
</dbReference>
<dbReference type="AlphaFoldDB" id="A0A168JCV4"/>
<dbReference type="InterPro" id="IPR001647">
    <property type="entry name" value="HTH_TetR"/>
</dbReference>
<keyword evidence="5" id="KW-1185">Reference proteome</keyword>
<organism evidence="4 5">
    <name type="scientific">Paenibacillus antarcticus</name>
    <dbReference type="NCBI Taxonomy" id="253703"/>
    <lineage>
        <taxon>Bacteria</taxon>
        <taxon>Bacillati</taxon>
        <taxon>Bacillota</taxon>
        <taxon>Bacilli</taxon>
        <taxon>Bacillales</taxon>
        <taxon>Paenibacillaceae</taxon>
        <taxon>Paenibacillus</taxon>
    </lineage>
</organism>
<dbReference type="InterPro" id="IPR039532">
    <property type="entry name" value="TetR_C_Firmicutes"/>
</dbReference>
<feature type="DNA-binding region" description="H-T-H motif" evidence="2">
    <location>
        <begin position="32"/>
        <end position="51"/>
    </location>
</feature>
<evidence type="ECO:0000256" key="1">
    <source>
        <dbReference type="ARBA" id="ARBA00023125"/>
    </source>
</evidence>
<comment type="caution">
    <text evidence="4">The sequence shown here is derived from an EMBL/GenBank/DDBJ whole genome shotgun (WGS) entry which is preliminary data.</text>
</comment>
<dbReference type="InterPro" id="IPR050624">
    <property type="entry name" value="HTH-type_Tx_Regulator"/>
</dbReference>
<dbReference type="Pfam" id="PF14278">
    <property type="entry name" value="TetR_C_8"/>
    <property type="match status" value="1"/>
</dbReference>
<evidence type="ECO:0000259" key="3">
    <source>
        <dbReference type="PROSITE" id="PS50977"/>
    </source>
</evidence>
<dbReference type="Pfam" id="PF00440">
    <property type="entry name" value="TetR_N"/>
    <property type="match status" value="1"/>
</dbReference>
<feature type="domain" description="HTH tetR-type" evidence="3">
    <location>
        <begin position="9"/>
        <end position="69"/>
    </location>
</feature>
<dbReference type="PROSITE" id="PS50977">
    <property type="entry name" value="HTH_TETR_2"/>
    <property type="match status" value="1"/>
</dbReference>
<protein>
    <submittedName>
        <fullName evidence="4">TetR family transcriptional regulator</fullName>
    </submittedName>
</protein>
<evidence type="ECO:0000313" key="4">
    <source>
        <dbReference type="EMBL" id="OAB40456.1"/>
    </source>
</evidence>
<dbReference type="SUPFAM" id="SSF46689">
    <property type="entry name" value="Homeodomain-like"/>
    <property type="match status" value="1"/>
</dbReference>
<dbReference type="PANTHER" id="PTHR43479">
    <property type="entry name" value="ACREF/ENVCD OPERON REPRESSOR-RELATED"/>
    <property type="match status" value="1"/>
</dbReference>
<dbReference type="PANTHER" id="PTHR43479:SF7">
    <property type="entry name" value="TETR-FAMILY TRANSCRIPTIONAL REGULATOR"/>
    <property type="match status" value="1"/>
</dbReference>
<dbReference type="OrthoDB" id="9810250at2"/>
<dbReference type="GO" id="GO:0003677">
    <property type="term" value="F:DNA binding"/>
    <property type="evidence" value="ECO:0007669"/>
    <property type="project" value="UniProtKB-UniRule"/>
</dbReference>
<reference evidence="4 5" key="1">
    <citation type="submission" date="2016-03" db="EMBL/GenBank/DDBJ databases">
        <title>Draft genome sequence of Paenibacillus antarcticus CECT 5836.</title>
        <authorList>
            <person name="Shin S.-K."/>
            <person name="Yi H."/>
        </authorList>
    </citation>
    <scope>NUCLEOTIDE SEQUENCE [LARGE SCALE GENOMIC DNA]</scope>
    <source>
        <strain evidence="4 5">CECT 5836</strain>
    </source>
</reference>
<dbReference type="RefSeq" id="WP_068653252.1">
    <property type="nucleotide sequence ID" value="NZ_CP043611.1"/>
</dbReference>
<sequence length="181" mass="21261">MTKVDRRILKSQQALKKAIIDLMSEKKFDDITIQELSDRANVSRGTIYLHYMDKYDLLDKLIEEHIIELRVLCRSAAELDFIGATLIWTEYFEHNYSFFSMMLASKGAPYFRNRFLIFLHEEFRNEVNVTQGINQGLDEDVIIRFVASAYVGVVEWWFTNEKPVPHHVLAEQLGTLLERNI</sequence>
<name>A0A168JCV4_9BACL</name>
<dbReference type="EMBL" id="LVJI01000054">
    <property type="protein sequence ID" value="OAB40456.1"/>
    <property type="molecule type" value="Genomic_DNA"/>
</dbReference>
<keyword evidence="1 2" id="KW-0238">DNA-binding</keyword>